<feature type="region of interest" description="Disordered" evidence="1">
    <location>
        <begin position="23"/>
        <end position="53"/>
    </location>
</feature>
<dbReference type="AlphaFoldDB" id="A0A5E4VFL5"/>
<reference evidence="2 3" key="1">
    <citation type="submission" date="2019-08" db="EMBL/GenBank/DDBJ databases">
        <authorList>
            <person name="Peeters C."/>
        </authorList>
    </citation>
    <scope>NUCLEOTIDE SEQUENCE [LARGE SCALE GENOMIC DNA]</scope>
    <source>
        <strain evidence="2 3">LMG 31108</strain>
    </source>
</reference>
<gene>
    <name evidence="2" type="ORF">PAN31108_02621</name>
</gene>
<name>A0A5E4VFL5_9BURK</name>
<evidence type="ECO:0000313" key="2">
    <source>
        <dbReference type="EMBL" id="VVE10941.1"/>
    </source>
</evidence>
<protein>
    <submittedName>
        <fullName evidence="2">Uncharacterized protein</fullName>
    </submittedName>
</protein>
<evidence type="ECO:0000256" key="1">
    <source>
        <dbReference type="SAM" id="MobiDB-lite"/>
    </source>
</evidence>
<evidence type="ECO:0000313" key="3">
    <source>
        <dbReference type="Proteomes" id="UP000406256"/>
    </source>
</evidence>
<feature type="region of interest" description="Disordered" evidence="1">
    <location>
        <begin position="73"/>
        <end position="97"/>
    </location>
</feature>
<organism evidence="2 3">
    <name type="scientific">Pandoraea anhela</name>
    <dbReference type="NCBI Taxonomy" id="2508295"/>
    <lineage>
        <taxon>Bacteria</taxon>
        <taxon>Pseudomonadati</taxon>
        <taxon>Pseudomonadota</taxon>
        <taxon>Betaproteobacteria</taxon>
        <taxon>Burkholderiales</taxon>
        <taxon>Burkholderiaceae</taxon>
        <taxon>Pandoraea</taxon>
    </lineage>
</organism>
<dbReference type="Proteomes" id="UP000406256">
    <property type="component" value="Unassembled WGS sequence"/>
</dbReference>
<feature type="compositionally biased region" description="Basic residues" evidence="1">
    <location>
        <begin position="84"/>
        <end position="97"/>
    </location>
</feature>
<sequence>MLSGSTRVRFPIPMPCEHWATQRREIPGLARGAREEEEEEEEEAKEEECPARGVRSAWHDFKARHDVSARAFAARMSTPASQNRKWKTKKRNAKQRR</sequence>
<feature type="compositionally biased region" description="Acidic residues" evidence="1">
    <location>
        <begin position="35"/>
        <end position="46"/>
    </location>
</feature>
<keyword evidence="3" id="KW-1185">Reference proteome</keyword>
<proteinExistence type="predicted"/>
<dbReference type="EMBL" id="CABPSB010000008">
    <property type="protein sequence ID" value="VVE10941.1"/>
    <property type="molecule type" value="Genomic_DNA"/>
</dbReference>
<accession>A0A5E4VFL5</accession>